<feature type="transmembrane region" description="Helical" evidence="6">
    <location>
        <begin position="378"/>
        <end position="400"/>
    </location>
</feature>
<accession>A0A9P4IAC9</accession>
<comment type="caution">
    <text evidence="7">The sequence shown here is derived from an EMBL/GenBank/DDBJ whole genome shotgun (WGS) entry which is preliminary data.</text>
</comment>
<dbReference type="InterPro" id="IPR002293">
    <property type="entry name" value="AA/rel_permease1"/>
</dbReference>
<comment type="subcellular location">
    <subcellularLocation>
        <location evidence="1">Membrane</location>
        <topology evidence="1">Multi-pass membrane protein</topology>
    </subcellularLocation>
</comment>
<keyword evidence="3 6" id="KW-0812">Transmembrane</keyword>
<feature type="transmembrane region" description="Helical" evidence="6">
    <location>
        <begin position="272"/>
        <end position="293"/>
    </location>
</feature>
<feature type="transmembrane region" description="Helical" evidence="6">
    <location>
        <begin position="313"/>
        <end position="340"/>
    </location>
</feature>
<feature type="transmembrane region" description="Helical" evidence="6">
    <location>
        <begin position="119"/>
        <end position="142"/>
    </location>
</feature>
<gene>
    <name evidence="7" type="ORF">NA57DRAFT_80447</name>
</gene>
<feature type="transmembrane region" description="Helical" evidence="6">
    <location>
        <begin position="194"/>
        <end position="211"/>
    </location>
</feature>
<feature type="transmembrane region" description="Helical" evidence="6">
    <location>
        <begin position="446"/>
        <end position="471"/>
    </location>
</feature>
<feature type="transmembrane region" description="Helical" evidence="6">
    <location>
        <begin position="71"/>
        <end position="91"/>
    </location>
</feature>
<dbReference type="Proteomes" id="UP000799772">
    <property type="component" value="Unassembled WGS sequence"/>
</dbReference>
<dbReference type="PIRSF" id="PIRSF006060">
    <property type="entry name" value="AA_transporter"/>
    <property type="match status" value="1"/>
</dbReference>
<keyword evidence="5 6" id="KW-0472">Membrane</keyword>
<evidence type="ECO:0000256" key="4">
    <source>
        <dbReference type="ARBA" id="ARBA00022989"/>
    </source>
</evidence>
<evidence type="ECO:0000256" key="6">
    <source>
        <dbReference type="SAM" id="Phobius"/>
    </source>
</evidence>
<protein>
    <submittedName>
        <fullName evidence="7">Amino acid transporter</fullName>
    </submittedName>
</protein>
<evidence type="ECO:0000313" key="8">
    <source>
        <dbReference type="Proteomes" id="UP000799772"/>
    </source>
</evidence>
<name>A0A9P4IAC9_9PEZI</name>
<proteinExistence type="predicted"/>
<dbReference type="GO" id="GO:0016020">
    <property type="term" value="C:membrane"/>
    <property type="evidence" value="ECO:0007669"/>
    <property type="project" value="UniProtKB-SubCell"/>
</dbReference>
<sequence>MPSFTARWGLSRLNPGTVNDNADTQRMRLPTQLSRDYSLYSMIGYMVVIALTYPYVLVSTPLGLANGGTGGAFWVFVVVCVGMFSMAVSMAEMVSIEPSAGGQYHWVTKFAPHKYHRPLGFFVGWMSALGWQSIIPGVAYVAATNIQALAVIWHPTYVPTGWEAVGITIFFCIAATIFNIFLRPKVPFIEVTVLLAYIVMFIVLIAVFFGINAPSHLDGHILVDIQDNSDWGSLAGACFIGLSGPVITLIGSDSGVHLAEEVKDSSKTTPTAMLSVPLINYFLGILTLAAFLLRIDNLDEVLDTPTLVPYIQVLLNVVQSRAAVTVIISWMILFFVFGAFNSNVTTSRQLYALAREGGFPFPKFVSHVSPQTRVPMNAAIITCLIGILISLIAGASSFAFLVIQTIGNSGLLTSYMITIGCRLYHRNCVSLYGTRDDPPPFFLGKFWGNAINIFAIICAFTFFVIGFFPVAPHPTSSTFNWSIVFYVGIGLLAVPVWFFSVRHNFGRMATSVASPPSEPVETDTKGDLNLNVARRSDKRIMKMKIATLT</sequence>
<keyword evidence="4 6" id="KW-1133">Transmembrane helix</keyword>
<feature type="transmembrane region" description="Helical" evidence="6">
    <location>
        <begin position="231"/>
        <end position="251"/>
    </location>
</feature>
<dbReference type="OrthoDB" id="3257095at2759"/>
<keyword evidence="2" id="KW-0813">Transport</keyword>
<feature type="transmembrane region" description="Helical" evidence="6">
    <location>
        <begin position="37"/>
        <end position="56"/>
    </location>
</feature>
<organism evidence="7 8">
    <name type="scientific">Rhizodiscina lignyota</name>
    <dbReference type="NCBI Taxonomy" id="1504668"/>
    <lineage>
        <taxon>Eukaryota</taxon>
        <taxon>Fungi</taxon>
        <taxon>Dikarya</taxon>
        <taxon>Ascomycota</taxon>
        <taxon>Pezizomycotina</taxon>
        <taxon>Dothideomycetes</taxon>
        <taxon>Pleosporomycetidae</taxon>
        <taxon>Aulographales</taxon>
        <taxon>Rhizodiscinaceae</taxon>
        <taxon>Rhizodiscina</taxon>
    </lineage>
</organism>
<reference evidence="7" key="1">
    <citation type="journal article" date="2020" name="Stud. Mycol.">
        <title>101 Dothideomycetes genomes: a test case for predicting lifestyles and emergence of pathogens.</title>
        <authorList>
            <person name="Haridas S."/>
            <person name="Albert R."/>
            <person name="Binder M."/>
            <person name="Bloem J."/>
            <person name="Labutti K."/>
            <person name="Salamov A."/>
            <person name="Andreopoulos B."/>
            <person name="Baker S."/>
            <person name="Barry K."/>
            <person name="Bills G."/>
            <person name="Bluhm B."/>
            <person name="Cannon C."/>
            <person name="Castanera R."/>
            <person name="Culley D."/>
            <person name="Daum C."/>
            <person name="Ezra D."/>
            <person name="Gonzalez J."/>
            <person name="Henrissat B."/>
            <person name="Kuo A."/>
            <person name="Liang C."/>
            <person name="Lipzen A."/>
            <person name="Lutzoni F."/>
            <person name="Magnuson J."/>
            <person name="Mondo S."/>
            <person name="Nolan M."/>
            <person name="Ohm R."/>
            <person name="Pangilinan J."/>
            <person name="Park H.-J."/>
            <person name="Ramirez L."/>
            <person name="Alfaro M."/>
            <person name="Sun H."/>
            <person name="Tritt A."/>
            <person name="Yoshinaga Y."/>
            <person name="Zwiers L.-H."/>
            <person name="Turgeon B."/>
            <person name="Goodwin S."/>
            <person name="Spatafora J."/>
            <person name="Crous P."/>
            <person name="Grigoriev I."/>
        </authorList>
    </citation>
    <scope>NUCLEOTIDE SEQUENCE</scope>
    <source>
        <strain evidence="7">CBS 133067</strain>
    </source>
</reference>
<dbReference type="Pfam" id="PF13520">
    <property type="entry name" value="AA_permease_2"/>
    <property type="match status" value="1"/>
</dbReference>
<feature type="transmembrane region" description="Helical" evidence="6">
    <location>
        <begin position="162"/>
        <end position="182"/>
    </location>
</feature>
<dbReference type="PANTHER" id="PTHR45649:SF2">
    <property type="entry name" value="ACID PERMEASE, PUTATIVE-RELATED"/>
    <property type="match status" value="1"/>
</dbReference>
<feature type="transmembrane region" description="Helical" evidence="6">
    <location>
        <begin position="406"/>
        <end position="425"/>
    </location>
</feature>
<evidence type="ECO:0000256" key="3">
    <source>
        <dbReference type="ARBA" id="ARBA00022692"/>
    </source>
</evidence>
<dbReference type="EMBL" id="ML978134">
    <property type="protein sequence ID" value="KAF2094651.1"/>
    <property type="molecule type" value="Genomic_DNA"/>
</dbReference>
<feature type="transmembrane region" description="Helical" evidence="6">
    <location>
        <begin position="483"/>
        <end position="501"/>
    </location>
</feature>
<dbReference type="Gene3D" id="1.20.1740.10">
    <property type="entry name" value="Amino acid/polyamine transporter I"/>
    <property type="match status" value="1"/>
</dbReference>
<dbReference type="GO" id="GO:0022857">
    <property type="term" value="F:transmembrane transporter activity"/>
    <property type="evidence" value="ECO:0007669"/>
    <property type="project" value="InterPro"/>
</dbReference>
<evidence type="ECO:0000256" key="2">
    <source>
        <dbReference type="ARBA" id="ARBA00022448"/>
    </source>
</evidence>
<evidence type="ECO:0000256" key="5">
    <source>
        <dbReference type="ARBA" id="ARBA00023136"/>
    </source>
</evidence>
<dbReference type="AlphaFoldDB" id="A0A9P4IAC9"/>
<dbReference type="PANTHER" id="PTHR45649">
    <property type="entry name" value="AMINO-ACID PERMEASE BAT1"/>
    <property type="match status" value="1"/>
</dbReference>
<keyword evidence="8" id="KW-1185">Reference proteome</keyword>
<evidence type="ECO:0000256" key="1">
    <source>
        <dbReference type="ARBA" id="ARBA00004141"/>
    </source>
</evidence>
<evidence type="ECO:0000313" key="7">
    <source>
        <dbReference type="EMBL" id="KAF2094651.1"/>
    </source>
</evidence>